<sequence length="66" mass="7711">MVTFISSISKIRVRAHRCIYIIKHVNTFWQNVLSNNCTSIAPMFMIKTYDSFDESTSWCVGNNRAY</sequence>
<organism evidence="1 2">
    <name type="scientific">Anopheles albimanus</name>
    <name type="common">New world malaria mosquito</name>
    <dbReference type="NCBI Taxonomy" id="7167"/>
    <lineage>
        <taxon>Eukaryota</taxon>
        <taxon>Metazoa</taxon>
        <taxon>Ecdysozoa</taxon>
        <taxon>Arthropoda</taxon>
        <taxon>Hexapoda</taxon>
        <taxon>Insecta</taxon>
        <taxon>Pterygota</taxon>
        <taxon>Neoptera</taxon>
        <taxon>Endopterygota</taxon>
        <taxon>Diptera</taxon>
        <taxon>Nematocera</taxon>
        <taxon>Culicoidea</taxon>
        <taxon>Culicidae</taxon>
        <taxon>Anophelinae</taxon>
        <taxon>Anopheles</taxon>
    </lineage>
</organism>
<reference evidence="2" key="1">
    <citation type="journal article" date="2017" name="G3 (Bethesda)">
        <title>The Physical Genome Mapping of Anopheles albimanus Corrected Scaffold Misassemblies and Identified Interarm Rearrangements in Genus Anopheles.</title>
        <authorList>
            <person name="Artemov G.N."/>
            <person name="Peery A.N."/>
            <person name="Jiang X."/>
            <person name="Tu Z."/>
            <person name="Stegniy V.N."/>
            <person name="Sharakhova M.V."/>
            <person name="Sharakhov I.V."/>
        </authorList>
    </citation>
    <scope>NUCLEOTIDE SEQUENCE [LARGE SCALE GENOMIC DNA]</scope>
    <source>
        <strain evidence="2">STECLA/ALBI9_A</strain>
    </source>
</reference>
<dbReference type="EnsemblMetazoa" id="AALB014223-RA">
    <property type="protein sequence ID" value="AALB014223-PA"/>
    <property type="gene ID" value="AALB014223"/>
</dbReference>
<dbReference type="VEuPathDB" id="VectorBase:AALB014223"/>
<name>A0A182FX44_ANOAL</name>
<accession>A0A182FX44</accession>
<dbReference type="AlphaFoldDB" id="A0A182FX44"/>
<protein>
    <submittedName>
        <fullName evidence="1">Uncharacterized protein</fullName>
    </submittedName>
</protein>
<reference evidence="1" key="2">
    <citation type="submission" date="2022-08" db="UniProtKB">
        <authorList>
            <consortium name="EnsemblMetazoa"/>
        </authorList>
    </citation>
    <scope>IDENTIFICATION</scope>
    <source>
        <strain evidence="1">STECLA/ALBI9_A</strain>
    </source>
</reference>
<evidence type="ECO:0000313" key="2">
    <source>
        <dbReference type="Proteomes" id="UP000069272"/>
    </source>
</evidence>
<keyword evidence="2" id="KW-1185">Reference proteome</keyword>
<dbReference type="Proteomes" id="UP000069272">
    <property type="component" value="Unassembled WGS sequence"/>
</dbReference>
<evidence type="ECO:0000313" key="1">
    <source>
        <dbReference type="EnsemblMetazoa" id="AALB014223-PA"/>
    </source>
</evidence>
<proteinExistence type="predicted"/>